<proteinExistence type="inferred from homology"/>
<feature type="disulfide bond" evidence="15">
    <location>
        <begin position="220"/>
        <end position="223"/>
    </location>
</feature>
<feature type="disulfide bond" evidence="15">
    <location>
        <begin position="474"/>
        <end position="478"/>
    </location>
</feature>
<feature type="disulfide bond" evidence="15">
    <location>
        <begin position="664"/>
        <end position="673"/>
    </location>
</feature>
<feature type="disulfide bond" evidence="15">
    <location>
        <begin position="501"/>
        <end position="543"/>
    </location>
</feature>
<dbReference type="InterPro" id="IPR015812">
    <property type="entry name" value="Integrin_bsu"/>
</dbReference>
<feature type="disulfide bond" evidence="15">
    <location>
        <begin position="634"/>
        <end position="639"/>
    </location>
</feature>
<dbReference type="FunFam" id="1.20.5.100:FF:000002">
    <property type="entry name" value="Integrin beta"/>
    <property type="match status" value="1"/>
</dbReference>
<dbReference type="Gene3D" id="3.40.50.410">
    <property type="entry name" value="von Willebrand factor, type A domain"/>
    <property type="match status" value="1"/>
</dbReference>
<evidence type="ECO:0000256" key="10">
    <source>
        <dbReference type="ARBA" id="ARBA00023037"/>
    </source>
</evidence>
<dbReference type="GO" id="GO:0016328">
    <property type="term" value="C:lateral plasma membrane"/>
    <property type="evidence" value="ECO:0007669"/>
    <property type="project" value="UniProtKB-SubCell"/>
</dbReference>
<evidence type="ECO:0000256" key="6">
    <source>
        <dbReference type="ARBA" id="ARBA00022729"/>
    </source>
</evidence>
<feature type="disulfide bond" evidence="15">
    <location>
        <begin position="690"/>
        <end position="720"/>
    </location>
</feature>
<dbReference type="PIRSF" id="PIRSF002512">
    <property type="entry name" value="Integrin_B"/>
    <property type="match status" value="1"/>
</dbReference>
<keyword evidence="9 17" id="KW-1133">Transmembrane helix</keyword>
<dbReference type="PRINTS" id="PR01186">
    <property type="entry name" value="INTEGRINB"/>
</dbReference>
<dbReference type="Proteomes" id="UP001286313">
    <property type="component" value="Unassembled WGS sequence"/>
</dbReference>
<dbReference type="GO" id="GO:0030016">
    <property type="term" value="C:myofibril"/>
    <property type="evidence" value="ECO:0007669"/>
    <property type="project" value="UniProtKB-ARBA"/>
</dbReference>
<feature type="disulfide bond" evidence="15">
    <location>
        <begin position="34"/>
        <end position="75"/>
    </location>
</feature>
<feature type="disulfide bond" evidence="15">
    <location>
        <begin position="413"/>
        <end position="424"/>
    </location>
</feature>
<dbReference type="GO" id="GO:0008305">
    <property type="term" value="C:integrin complex"/>
    <property type="evidence" value="ECO:0007669"/>
    <property type="project" value="TreeGrafter"/>
</dbReference>
<dbReference type="GO" id="GO:0007157">
    <property type="term" value="P:heterophilic cell-cell adhesion via plasma membrane cell adhesion molecules"/>
    <property type="evidence" value="ECO:0007669"/>
    <property type="project" value="UniProtKB-ARBA"/>
</dbReference>
<feature type="disulfide bond" evidence="15">
    <location>
        <begin position="43"/>
        <end position="60"/>
    </location>
</feature>
<dbReference type="FunFam" id="3.40.50.410:FF:000002">
    <property type="entry name" value="Integrin beta"/>
    <property type="match status" value="1"/>
</dbReference>
<dbReference type="InterPro" id="IPR032695">
    <property type="entry name" value="Integrin_dom_sf"/>
</dbReference>
<dbReference type="FunFam" id="2.10.25.10:FF:000098">
    <property type="entry name" value="Integrin beta"/>
    <property type="match status" value="1"/>
</dbReference>
<feature type="disulfide bond" evidence="15">
    <location>
        <begin position="556"/>
        <end position="571"/>
    </location>
</feature>
<comment type="similarity">
    <text evidence="2 16">Belongs to the integrin beta chain family.</text>
</comment>
<evidence type="ECO:0000256" key="12">
    <source>
        <dbReference type="ARBA" id="ARBA00023157"/>
    </source>
</evidence>
<feature type="signal peptide" evidence="18">
    <location>
        <begin position="1"/>
        <end position="21"/>
    </location>
</feature>
<feature type="disulfide bond" evidence="15">
    <location>
        <begin position="612"/>
        <end position="619"/>
    </location>
</feature>
<evidence type="ECO:0000256" key="15">
    <source>
        <dbReference type="PIRSR" id="PIRSR002512-1"/>
    </source>
</evidence>
<dbReference type="SUPFAM" id="SSF53300">
    <property type="entry name" value="vWA-like"/>
    <property type="match status" value="1"/>
</dbReference>
<dbReference type="SMART" id="SM01242">
    <property type="entry name" value="Integrin_B_tail"/>
    <property type="match status" value="1"/>
</dbReference>
<keyword evidence="3" id="KW-1003">Cell membrane</keyword>
<feature type="domain" description="Integrin beta subunit tail" evidence="21">
    <location>
        <begin position="664"/>
        <end position="749"/>
    </location>
</feature>
<feature type="disulfide bond" evidence="15">
    <location>
        <begin position="31"/>
        <end position="40"/>
    </location>
</feature>
<dbReference type="Pfam" id="PF00362">
    <property type="entry name" value="Integrin_beta"/>
    <property type="match status" value="1"/>
</dbReference>
<evidence type="ECO:0000256" key="5">
    <source>
        <dbReference type="ARBA" id="ARBA00022692"/>
    </source>
</evidence>
<dbReference type="GO" id="GO:0030334">
    <property type="term" value="P:regulation of cell migration"/>
    <property type="evidence" value="ECO:0007669"/>
    <property type="project" value="UniProtKB-ARBA"/>
</dbReference>
<evidence type="ECO:0000313" key="23">
    <source>
        <dbReference type="Proteomes" id="UP001286313"/>
    </source>
</evidence>
<feature type="disulfide bond" evidence="15">
    <location>
        <begin position="636"/>
        <end position="686"/>
    </location>
</feature>
<dbReference type="InterPro" id="IPR014836">
    <property type="entry name" value="Integrin_bsu_cyt_dom"/>
</dbReference>
<feature type="disulfide bond" evidence="15">
    <location>
        <begin position="517"/>
        <end position="534"/>
    </location>
</feature>
<evidence type="ECO:0000256" key="8">
    <source>
        <dbReference type="ARBA" id="ARBA00022889"/>
    </source>
</evidence>
<keyword evidence="11 17" id="KW-0472">Membrane</keyword>
<dbReference type="InterPro" id="IPR057073">
    <property type="entry name" value="EGF_integrin_2"/>
</dbReference>
<comment type="caution">
    <text evidence="22">The sequence shown here is derived from an EMBL/GenBank/DDBJ whole genome shotgun (WGS) entry which is preliminary data.</text>
</comment>
<feature type="disulfide bond" evidence="15">
    <location>
        <begin position="601"/>
        <end position="610"/>
    </location>
</feature>
<dbReference type="AlphaFoldDB" id="A0AAE1FFK5"/>
<feature type="transmembrane region" description="Helical" evidence="17">
    <location>
        <begin position="750"/>
        <end position="772"/>
    </location>
</feature>
<evidence type="ECO:0000256" key="3">
    <source>
        <dbReference type="ARBA" id="ARBA00022475"/>
    </source>
</evidence>
<feature type="disulfide bond" evidence="15">
    <location>
        <begin position="670"/>
        <end position="744"/>
    </location>
</feature>
<feature type="domain" description="Integrin beta subunit cytoplasmic" evidence="20">
    <location>
        <begin position="773"/>
        <end position="819"/>
    </location>
</feature>
<dbReference type="GO" id="GO:0007160">
    <property type="term" value="P:cell-matrix adhesion"/>
    <property type="evidence" value="ECO:0007669"/>
    <property type="project" value="TreeGrafter"/>
</dbReference>
<feature type="disulfide bond" evidence="15">
    <location>
        <begin position="573"/>
        <end position="578"/>
    </location>
</feature>
<feature type="domain" description="Integrin beta subunit VWA" evidence="19">
    <location>
        <begin position="30"/>
        <end position="476"/>
    </location>
</feature>
<dbReference type="FunFam" id="2.10.25.10:FF:000155">
    <property type="entry name" value="Integrin beta"/>
    <property type="match status" value="1"/>
</dbReference>
<feature type="disulfide bond" evidence="15">
    <location>
        <begin position="506"/>
        <end position="515"/>
    </location>
</feature>
<dbReference type="GO" id="GO:0005178">
    <property type="term" value="F:integrin binding"/>
    <property type="evidence" value="ECO:0007669"/>
    <property type="project" value="TreeGrafter"/>
</dbReference>
<evidence type="ECO:0000259" key="19">
    <source>
        <dbReference type="SMART" id="SM00187"/>
    </source>
</evidence>
<dbReference type="PANTHER" id="PTHR10082">
    <property type="entry name" value="INTEGRIN BETA SUBUNIT"/>
    <property type="match status" value="1"/>
</dbReference>
<dbReference type="Gene3D" id="2.60.40.1510">
    <property type="entry name" value="ntegrin, alpha v. Chain A, domain 3"/>
    <property type="match status" value="1"/>
</dbReference>
<keyword evidence="23" id="KW-1185">Reference proteome</keyword>
<dbReference type="Gene3D" id="4.10.1240.30">
    <property type="match status" value="1"/>
</dbReference>
<dbReference type="GO" id="GO:0007229">
    <property type="term" value="P:integrin-mediated signaling pathway"/>
    <property type="evidence" value="ECO:0007669"/>
    <property type="project" value="UniProtKB-KW"/>
</dbReference>
<dbReference type="SUPFAM" id="SSF57196">
    <property type="entry name" value="EGF/Laminin"/>
    <property type="match status" value="1"/>
</dbReference>
<protein>
    <recommendedName>
        <fullName evidence="16">Integrin beta</fullName>
    </recommendedName>
</protein>
<dbReference type="Gene3D" id="2.10.25.10">
    <property type="entry name" value="Laminin"/>
    <property type="match status" value="4"/>
</dbReference>
<dbReference type="SUPFAM" id="SSF69179">
    <property type="entry name" value="Integrin domains"/>
    <property type="match status" value="1"/>
</dbReference>
<evidence type="ECO:0000313" key="22">
    <source>
        <dbReference type="EMBL" id="KAK3871473.1"/>
    </source>
</evidence>
<sequence>MGRVCTAVLAGLCVLFVVAQASLECKNKGSCSECIQTPNCMWCGRSGNFTDESGQNLKRCVKRTDEGVSQWRETCGAYNVYDLANFFEMIDNFELTQAGVLAGSGSASGGGAGGSWSAGSSEAVVQIKPQRVAMQLRVQESYSMTVTFRQAEDYPVDLYYLMDLSKSMEDDKESLSLLGAQLAFEMQQITQNFRLGFGSFVDKVVMPYVSTVPEKLEAPCLGCARPYGFKNALPLTADASSFEAEVRNAPVSGNLDAPEGGFDAIMQAIVCQDQIKWRQEARRLLVFSTDAGFHYAGDGKLGGIVKPNDGKCHLDPLYNNYTHSTLQDYPSVSQINQVAKEHKMNLIFAVTAEQSSVYKELAKMIEGSGQGELTANSSNVVELVKAEYDKITSKVELKDNATAPVSIRYFSKCKSNTEKETAVCQGLKVGDQVDFRVEITVEKCPENREDWKQLIHIYPVGLRELLAIELEMLCDCACEREGNAGFIDRAAECSFAGTYQCGVCDCFDNYLGSRCECGANTTIEADGTFDESSCRETNTSSVCSGRGSCTCGECTCNERDDTAERVSGKFCECTNFLCNRFNGVLCGGPDHGVCDCNTCKCKPGWKGDACMCEDSQDNCINPASGEVCSLRGDCECNQCKCSENENGRYSGKWCEDCPTCKGKCEPYKPCVQCLFFQTGELSEEECKANCSDMFNATLVPIAAEEEAGERLCSFYDENDCRFKFVYGYDENKEPVVRVQQTLECPPKLDILGIVLGVIGAIVAVGLALLLMWKVLTTIHDRREFARFEKERMMARWDTGENPIYKQATSTFKNPMYGGK</sequence>
<reference evidence="22" key="1">
    <citation type="submission" date="2023-10" db="EMBL/GenBank/DDBJ databases">
        <title>Genome assemblies of two species of porcelain crab, Petrolisthes cinctipes and Petrolisthes manimaculis (Anomura: Porcellanidae).</title>
        <authorList>
            <person name="Angst P."/>
        </authorList>
    </citation>
    <scope>NUCLEOTIDE SEQUENCE</scope>
    <source>
        <strain evidence="22">PB745_01</strain>
        <tissue evidence="22">Gill</tissue>
    </source>
</reference>
<feature type="disulfide bond" evidence="15">
    <location>
        <begin position="641"/>
        <end position="654"/>
    </location>
</feature>
<keyword evidence="14" id="KW-0325">Glycoprotein</keyword>
<evidence type="ECO:0000256" key="16">
    <source>
        <dbReference type="RuleBase" id="RU000633"/>
    </source>
</evidence>
<keyword evidence="4" id="KW-0597">Phosphoprotein</keyword>
<name>A0AAE1FFK5_PETCI</name>
<accession>A0AAE1FFK5</accession>
<evidence type="ECO:0000259" key="20">
    <source>
        <dbReference type="SMART" id="SM01241"/>
    </source>
</evidence>
<evidence type="ECO:0000256" key="11">
    <source>
        <dbReference type="ARBA" id="ARBA00023136"/>
    </source>
</evidence>
<dbReference type="GO" id="GO:0051094">
    <property type="term" value="P:positive regulation of developmental process"/>
    <property type="evidence" value="ECO:0007669"/>
    <property type="project" value="UniProtKB-ARBA"/>
</dbReference>
<dbReference type="Gene3D" id="1.20.5.100">
    <property type="entry name" value="Cytochrome c1, transmembrane anchor, C-terminal"/>
    <property type="match status" value="1"/>
</dbReference>
<dbReference type="PROSITE" id="PS00243">
    <property type="entry name" value="I_EGF_1"/>
    <property type="match status" value="1"/>
</dbReference>
<dbReference type="GO" id="GO:0042592">
    <property type="term" value="P:homeostatic process"/>
    <property type="evidence" value="ECO:0007669"/>
    <property type="project" value="UniProtKB-ARBA"/>
</dbReference>
<dbReference type="PANTHER" id="PTHR10082:SF60">
    <property type="entry name" value="INTEGRIN BETA-PS"/>
    <property type="match status" value="1"/>
</dbReference>
<dbReference type="GO" id="GO:0005925">
    <property type="term" value="C:focal adhesion"/>
    <property type="evidence" value="ECO:0007669"/>
    <property type="project" value="UniProtKB-ARBA"/>
</dbReference>
<evidence type="ECO:0000256" key="7">
    <source>
        <dbReference type="ARBA" id="ARBA00022737"/>
    </source>
</evidence>
<keyword evidence="5 16" id="KW-0812">Transmembrane</keyword>
<evidence type="ECO:0000256" key="18">
    <source>
        <dbReference type="SAM" id="SignalP"/>
    </source>
</evidence>
<evidence type="ECO:0000259" key="21">
    <source>
        <dbReference type="SMART" id="SM01242"/>
    </source>
</evidence>
<evidence type="ECO:0000256" key="14">
    <source>
        <dbReference type="ARBA" id="ARBA00023180"/>
    </source>
</evidence>
<feature type="disulfide bond" evidence="15">
    <location>
        <begin position="594"/>
        <end position="599"/>
    </location>
</feature>
<comment type="subcellular location">
    <subcellularLocation>
        <location evidence="16">Cell membrane</location>
        <topology evidence="16">Single-pass type I membrane protein</topology>
    </subcellularLocation>
    <subcellularLocation>
        <location evidence="1">Lateral cell membrane</location>
        <topology evidence="1">Single-pass type I membrane protein</topology>
    </subcellularLocation>
</comment>
<dbReference type="GO" id="GO:1902903">
    <property type="term" value="P:regulation of supramolecular fiber organization"/>
    <property type="evidence" value="ECO:0007669"/>
    <property type="project" value="UniProtKB-ARBA"/>
</dbReference>
<keyword evidence="6 18" id="KW-0732">Signal</keyword>
<keyword evidence="8 16" id="KW-0130">Cell adhesion</keyword>
<dbReference type="InterPro" id="IPR002369">
    <property type="entry name" value="Integrin_bsu_VWA"/>
</dbReference>
<keyword evidence="10 16" id="KW-0401">Integrin</keyword>
<evidence type="ECO:0000256" key="17">
    <source>
        <dbReference type="SAM" id="Phobius"/>
    </source>
</evidence>
<feature type="chain" id="PRO_5041914974" description="Integrin beta" evidence="18">
    <location>
        <begin position="22"/>
        <end position="819"/>
    </location>
</feature>
<dbReference type="EMBL" id="JAWQEG010002508">
    <property type="protein sequence ID" value="KAK3871473.1"/>
    <property type="molecule type" value="Genomic_DNA"/>
</dbReference>
<evidence type="ECO:0000256" key="4">
    <source>
        <dbReference type="ARBA" id="ARBA00022553"/>
    </source>
</evidence>
<dbReference type="SMART" id="SM00187">
    <property type="entry name" value="INB"/>
    <property type="match status" value="1"/>
</dbReference>
<dbReference type="GO" id="GO:0048513">
    <property type="term" value="P:animal organ development"/>
    <property type="evidence" value="ECO:0007669"/>
    <property type="project" value="UniProtKB-ARBA"/>
</dbReference>
<dbReference type="SMART" id="SM01241">
    <property type="entry name" value="Integrin_b_cyt"/>
    <property type="match status" value="1"/>
</dbReference>
<evidence type="ECO:0000256" key="1">
    <source>
        <dbReference type="ARBA" id="ARBA00004591"/>
    </source>
</evidence>
<gene>
    <name evidence="22" type="ORF">Pcinc_023380</name>
</gene>
<dbReference type="GO" id="GO:0002164">
    <property type="term" value="P:larval development"/>
    <property type="evidence" value="ECO:0007669"/>
    <property type="project" value="UniProtKB-ARBA"/>
</dbReference>
<organism evidence="22 23">
    <name type="scientific">Petrolisthes cinctipes</name>
    <name type="common">Flat porcelain crab</name>
    <dbReference type="NCBI Taxonomy" id="88211"/>
    <lineage>
        <taxon>Eukaryota</taxon>
        <taxon>Metazoa</taxon>
        <taxon>Ecdysozoa</taxon>
        <taxon>Arthropoda</taxon>
        <taxon>Crustacea</taxon>
        <taxon>Multicrustacea</taxon>
        <taxon>Malacostraca</taxon>
        <taxon>Eumalacostraca</taxon>
        <taxon>Eucarida</taxon>
        <taxon>Decapoda</taxon>
        <taxon>Pleocyemata</taxon>
        <taxon>Anomura</taxon>
        <taxon>Galatheoidea</taxon>
        <taxon>Porcellanidae</taxon>
        <taxon>Petrolisthes</taxon>
    </lineage>
</organism>
<keyword evidence="12 15" id="KW-1015">Disulfide bond</keyword>
<feature type="disulfide bond" evidence="15">
    <location>
        <begin position="596"/>
        <end position="628"/>
    </location>
</feature>
<dbReference type="GO" id="GO:0043005">
    <property type="term" value="C:neuron projection"/>
    <property type="evidence" value="ECO:0007669"/>
    <property type="project" value="UniProtKB-ARBA"/>
</dbReference>
<evidence type="ECO:0000256" key="9">
    <source>
        <dbReference type="ARBA" id="ARBA00022989"/>
    </source>
</evidence>
<dbReference type="InterPro" id="IPR057243">
    <property type="entry name" value="Integrin_I-EGF_CS"/>
</dbReference>
<feature type="disulfide bond" evidence="15">
    <location>
        <begin position="551"/>
        <end position="586"/>
    </location>
</feature>
<keyword evidence="7" id="KW-0677">Repeat</keyword>
<dbReference type="Pfam" id="PF07965">
    <property type="entry name" value="Integrin_B_tail"/>
    <property type="match status" value="1"/>
</dbReference>
<dbReference type="SUPFAM" id="SSF69687">
    <property type="entry name" value="Integrin beta tail domain"/>
    <property type="match status" value="1"/>
</dbReference>
<dbReference type="GO" id="GO:0033627">
    <property type="term" value="P:cell adhesion mediated by integrin"/>
    <property type="evidence" value="ECO:0007669"/>
    <property type="project" value="TreeGrafter"/>
</dbReference>
<dbReference type="GO" id="GO:0110020">
    <property type="term" value="P:regulation of actomyosin structure organization"/>
    <property type="evidence" value="ECO:0007669"/>
    <property type="project" value="UniProtKB-ARBA"/>
</dbReference>
<feature type="disulfide bond" evidence="15">
    <location>
        <begin position="444"/>
        <end position="712"/>
    </location>
</feature>
<feature type="disulfide bond" evidence="15">
    <location>
        <begin position="657"/>
        <end position="660"/>
    </location>
</feature>
<dbReference type="InterPro" id="IPR036349">
    <property type="entry name" value="Integrin_bsu_tail_dom_sf"/>
</dbReference>
<feature type="disulfide bond" evidence="15">
    <location>
        <begin position="271"/>
        <end position="312"/>
    </location>
</feature>
<dbReference type="GO" id="GO:0009986">
    <property type="term" value="C:cell surface"/>
    <property type="evidence" value="ECO:0007669"/>
    <property type="project" value="TreeGrafter"/>
</dbReference>
<dbReference type="GO" id="GO:0036477">
    <property type="term" value="C:somatodendritic compartment"/>
    <property type="evidence" value="ECO:0007669"/>
    <property type="project" value="UniProtKB-ARBA"/>
</dbReference>
<dbReference type="GO" id="GO:0016477">
    <property type="term" value="P:cell migration"/>
    <property type="evidence" value="ECO:0007669"/>
    <property type="project" value="TreeGrafter"/>
</dbReference>
<evidence type="ECO:0000256" key="2">
    <source>
        <dbReference type="ARBA" id="ARBA00007449"/>
    </source>
</evidence>
<feature type="disulfide bond" evidence="15">
    <location>
        <begin position="549"/>
        <end position="554"/>
    </location>
</feature>
<dbReference type="GO" id="GO:0051130">
    <property type="term" value="P:positive regulation of cellular component organization"/>
    <property type="evidence" value="ECO:0007669"/>
    <property type="project" value="UniProtKB-ARBA"/>
</dbReference>
<keyword evidence="13" id="KW-0675">Receptor</keyword>
<dbReference type="Pfam" id="PF08725">
    <property type="entry name" value="Integrin_b_cyt"/>
    <property type="match status" value="1"/>
</dbReference>
<evidence type="ECO:0000256" key="13">
    <source>
        <dbReference type="ARBA" id="ARBA00023170"/>
    </source>
</evidence>
<dbReference type="Pfam" id="PF23105">
    <property type="entry name" value="EGF_integrin"/>
    <property type="match status" value="2"/>
</dbReference>
<dbReference type="InterPro" id="IPR012896">
    <property type="entry name" value="Integrin_bsu_tail"/>
</dbReference>
<dbReference type="GO" id="GO:0055002">
    <property type="term" value="P:striated muscle cell development"/>
    <property type="evidence" value="ECO:0007669"/>
    <property type="project" value="UniProtKB-ARBA"/>
</dbReference>
<dbReference type="InterPro" id="IPR036465">
    <property type="entry name" value="vWFA_dom_sf"/>
</dbReference>